<accession>A0A2S0VWN9</accession>
<evidence type="ECO:0000256" key="9">
    <source>
        <dbReference type="ARBA" id="ARBA00023306"/>
    </source>
</evidence>
<name>A0A2S0VWN9_9ALTE</name>
<keyword evidence="16" id="KW-1185">Reference proteome</keyword>
<keyword evidence="13" id="KW-0175">Coiled coil</keyword>
<evidence type="ECO:0000256" key="2">
    <source>
        <dbReference type="ARBA" id="ARBA00022475"/>
    </source>
</evidence>
<keyword evidence="3" id="KW-0997">Cell inner membrane</keyword>
<evidence type="ECO:0000256" key="8">
    <source>
        <dbReference type="ARBA" id="ARBA00023136"/>
    </source>
</evidence>
<evidence type="ECO:0000256" key="13">
    <source>
        <dbReference type="SAM" id="Coils"/>
    </source>
</evidence>
<dbReference type="InterPro" id="IPR009386">
    <property type="entry name" value="ZapG-like"/>
</dbReference>
<dbReference type="GO" id="GO:0005886">
    <property type="term" value="C:plasma membrane"/>
    <property type="evidence" value="ECO:0007669"/>
    <property type="project" value="UniProtKB-SubCell"/>
</dbReference>
<dbReference type="AlphaFoldDB" id="A0A2S0VWN9"/>
<dbReference type="EMBL" id="CP026604">
    <property type="protein sequence ID" value="AWB68636.1"/>
    <property type="molecule type" value="Genomic_DNA"/>
</dbReference>
<dbReference type="PANTHER" id="PTHR39579">
    <property type="entry name" value="INNER MEMBRANE PROTEIN YHCB"/>
    <property type="match status" value="1"/>
</dbReference>
<keyword evidence="6" id="KW-0133">Cell shape</keyword>
<evidence type="ECO:0000256" key="5">
    <source>
        <dbReference type="ARBA" id="ARBA00022692"/>
    </source>
</evidence>
<dbReference type="GO" id="GO:0051301">
    <property type="term" value="P:cell division"/>
    <property type="evidence" value="ECO:0007669"/>
    <property type="project" value="UniProtKB-KW"/>
</dbReference>
<evidence type="ECO:0000256" key="10">
    <source>
        <dbReference type="ARBA" id="ARBA00035657"/>
    </source>
</evidence>
<dbReference type="PANTHER" id="PTHR39579:SF1">
    <property type="entry name" value="INNER MEMBRANE PROTEIN YHCB"/>
    <property type="match status" value="1"/>
</dbReference>
<feature type="region of interest" description="Disordered" evidence="14">
    <location>
        <begin position="106"/>
        <end position="145"/>
    </location>
</feature>
<evidence type="ECO:0000256" key="1">
    <source>
        <dbReference type="ARBA" id="ARBA00004377"/>
    </source>
</evidence>
<evidence type="ECO:0000256" key="12">
    <source>
        <dbReference type="ARBA" id="ARBA00035727"/>
    </source>
</evidence>
<keyword evidence="8" id="KW-0472">Membrane</keyword>
<sequence length="145" mass="15779">MTWITGVLIFAVGTLTGFFANRFLSLSSRQQQALQNELQQNQQEQDALKQELSNYLAGVEQSFKTLAEQAMQAAQTANTFGASVKASDSKGEDFIPYFGSDVSEGLKETKPVEQLSKTVQKSDETNAPLDYSAGNSGILVSEESK</sequence>
<proteinExistence type="inferred from homology"/>
<dbReference type="Pfam" id="PF06295">
    <property type="entry name" value="ZapG-like"/>
    <property type="match status" value="1"/>
</dbReference>
<feature type="coiled-coil region" evidence="13">
    <location>
        <begin position="24"/>
        <end position="54"/>
    </location>
</feature>
<comment type="subcellular location">
    <subcellularLocation>
        <location evidence="1">Cell inner membrane</location>
        <topology evidence="1">Single-pass membrane protein</topology>
    </subcellularLocation>
</comment>
<organism evidence="15 16">
    <name type="scientific">Saccharobesus litoralis</name>
    <dbReference type="NCBI Taxonomy" id="2172099"/>
    <lineage>
        <taxon>Bacteria</taxon>
        <taxon>Pseudomonadati</taxon>
        <taxon>Pseudomonadota</taxon>
        <taxon>Gammaproteobacteria</taxon>
        <taxon>Alteromonadales</taxon>
        <taxon>Alteromonadaceae</taxon>
        <taxon>Saccharobesus</taxon>
    </lineage>
</organism>
<gene>
    <name evidence="15" type="ORF">C2869_20545</name>
</gene>
<dbReference type="OrthoDB" id="6386182at2"/>
<dbReference type="GO" id="GO:0008360">
    <property type="term" value="P:regulation of cell shape"/>
    <property type="evidence" value="ECO:0007669"/>
    <property type="project" value="UniProtKB-KW"/>
</dbReference>
<keyword evidence="7" id="KW-1133">Transmembrane helix</keyword>
<evidence type="ECO:0000313" key="15">
    <source>
        <dbReference type="EMBL" id="AWB68636.1"/>
    </source>
</evidence>
<comment type="similarity">
    <text evidence="10">Belongs to the ZapG family.</text>
</comment>
<keyword evidence="9" id="KW-0131">Cell cycle</keyword>
<evidence type="ECO:0000256" key="14">
    <source>
        <dbReference type="SAM" id="MobiDB-lite"/>
    </source>
</evidence>
<evidence type="ECO:0000256" key="6">
    <source>
        <dbReference type="ARBA" id="ARBA00022960"/>
    </source>
</evidence>
<keyword evidence="4" id="KW-0132">Cell division</keyword>
<dbReference type="KEGG" id="cate:C2869_20545"/>
<evidence type="ECO:0000313" key="16">
    <source>
        <dbReference type="Proteomes" id="UP000244441"/>
    </source>
</evidence>
<reference evidence="15 16" key="1">
    <citation type="submission" date="2018-01" db="EMBL/GenBank/DDBJ databases">
        <title>Genome sequence of a Cantenovulum-like bacteria.</title>
        <authorList>
            <person name="Tan W.R."/>
            <person name="Lau N.-S."/>
            <person name="Go F."/>
            <person name="Amirul A.-A.A."/>
        </authorList>
    </citation>
    <scope>NUCLEOTIDE SEQUENCE [LARGE SCALE GENOMIC DNA]</scope>
    <source>
        <strain evidence="15 16">CCB-QB4</strain>
    </source>
</reference>
<keyword evidence="5" id="KW-0812">Transmembrane</keyword>
<protein>
    <recommendedName>
        <fullName evidence="11">Z-ring associated protein G</fullName>
    </recommendedName>
    <alternativeName>
        <fullName evidence="12">Cell division protein ZapG</fullName>
    </alternativeName>
</protein>
<keyword evidence="2" id="KW-1003">Cell membrane</keyword>
<evidence type="ECO:0000256" key="7">
    <source>
        <dbReference type="ARBA" id="ARBA00022989"/>
    </source>
</evidence>
<evidence type="ECO:0000256" key="3">
    <source>
        <dbReference type="ARBA" id="ARBA00022519"/>
    </source>
</evidence>
<dbReference type="RefSeq" id="WP_108604688.1">
    <property type="nucleotide sequence ID" value="NZ_CP026604.1"/>
</dbReference>
<evidence type="ECO:0000256" key="11">
    <source>
        <dbReference type="ARBA" id="ARBA00035703"/>
    </source>
</evidence>
<dbReference type="Proteomes" id="UP000244441">
    <property type="component" value="Chromosome"/>
</dbReference>
<evidence type="ECO:0000256" key="4">
    <source>
        <dbReference type="ARBA" id="ARBA00022618"/>
    </source>
</evidence>